<dbReference type="PANTHER" id="PTHR34276:SF1">
    <property type="entry name" value="MINI-RIBONUCLEASE 3"/>
    <property type="match status" value="1"/>
</dbReference>
<evidence type="ECO:0000256" key="1">
    <source>
        <dbReference type="ARBA" id="ARBA00022722"/>
    </source>
</evidence>
<dbReference type="PANTHER" id="PTHR34276">
    <property type="entry name" value="MINI-RIBONUCLEASE 3"/>
    <property type="match status" value="1"/>
</dbReference>
<comment type="subcellular location">
    <subcellularLocation>
        <location evidence="4">Cytoplasm</location>
    </subcellularLocation>
</comment>
<keyword evidence="4" id="KW-0963">Cytoplasm</keyword>
<protein>
    <recommendedName>
        <fullName evidence="4">Mini-ribonuclease 3</fullName>
        <shortName evidence="4">Mini-3</shortName>
        <shortName evidence="4">Mini-RNase 3</shortName>
        <ecNumber evidence="4">3.1.26.-</ecNumber>
    </recommendedName>
    <alternativeName>
        <fullName evidence="4">Mini-RNase III</fullName>
        <shortName evidence="4">Mini-III</shortName>
    </alternativeName>
</protein>
<keyword evidence="4" id="KW-0698">rRNA processing</keyword>
<keyword evidence="7" id="KW-1185">Reference proteome</keyword>
<keyword evidence="3 4" id="KW-0378">Hydrolase</keyword>
<feature type="domain" description="RNase III" evidence="5">
    <location>
        <begin position="1"/>
        <end position="136"/>
    </location>
</feature>
<evidence type="ECO:0000256" key="3">
    <source>
        <dbReference type="ARBA" id="ARBA00022801"/>
    </source>
</evidence>
<dbReference type="SMART" id="SM00535">
    <property type="entry name" value="RIBOc"/>
    <property type="match status" value="1"/>
</dbReference>
<comment type="subunit">
    <text evidence="4">Homodimer.</text>
</comment>
<comment type="caution">
    <text evidence="6">The sequence shown here is derived from an EMBL/GenBank/DDBJ whole genome shotgun (WGS) entry which is preliminary data.</text>
</comment>
<keyword evidence="1 4" id="KW-0540">Nuclease</keyword>
<dbReference type="PIRSF" id="PIRSF005520">
    <property type="entry name" value="UCP005520"/>
    <property type="match status" value="1"/>
</dbReference>
<comment type="similarity">
    <text evidence="4">Belongs to the MrnC RNase family.</text>
</comment>
<dbReference type="InterPro" id="IPR008226">
    <property type="entry name" value="Mini3_fam"/>
</dbReference>
<dbReference type="Pfam" id="PF00636">
    <property type="entry name" value="Ribonuclease_3"/>
    <property type="match status" value="1"/>
</dbReference>
<dbReference type="GO" id="GO:0005737">
    <property type="term" value="C:cytoplasm"/>
    <property type="evidence" value="ECO:0007669"/>
    <property type="project" value="UniProtKB-SubCell"/>
</dbReference>
<dbReference type="InterPro" id="IPR000999">
    <property type="entry name" value="RNase_III_dom"/>
</dbReference>
<organism evidence="6 7">
    <name type="scientific">Savagea serpentis</name>
    <dbReference type="NCBI Taxonomy" id="2785297"/>
    <lineage>
        <taxon>Bacteria</taxon>
        <taxon>Bacillati</taxon>
        <taxon>Bacillota</taxon>
        <taxon>Bacilli</taxon>
        <taxon>Bacillales</taxon>
        <taxon>Caryophanaceae</taxon>
        <taxon>Savagea</taxon>
    </lineage>
</organism>
<evidence type="ECO:0000313" key="7">
    <source>
        <dbReference type="Proteomes" id="UP000622653"/>
    </source>
</evidence>
<dbReference type="HAMAP" id="MF_01468">
    <property type="entry name" value="RNase_Mini_III"/>
    <property type="match status" value="1"/>
</dbReference>
<keyword evidence="4" id="KW-0699">rRNA-binding</keyword>
<sequence>MHPVKELTAGEVKQLNALTLAYMGDAVYERVIRERLIHKGMTKPNKLHHYATSYVSAKAQASIIQKMKEERFMTEEEEAVFRRGRNAKSHSVPKHTSIQTYNLSTAFEAVIGYLYLLKREERLTEWYDYAITTIEKGGRA</sequence>
<evidence type="ECO:0000256" key="2">
    <source>
        <dbReference type="ARBA" id="ARBA00022759"/>
    </source>
</evidence>
<evidence type="ECO:0000313" key="6">
    <source>
        <dbReference type="EMBL" id="MBF4500944.1"/>
    </source>
</evidence>
<feature type="active site" evidence="4">
    <location>
        <position position="25"/>
    </location>
</feature>
<comment type="function">
    <text evidence="4">Involved in correct processing of both the 5' and 3' ends of 23S rRNA precursor. Processes 30S rRNA precursor transcript even in absence of ribonuclease 3 (Rnc); Rnc processes 30S rRNA into smaller rRNA precursors.</text>
</comment>
<dbReference type="GO" id="GO:0019843">
    <property type="term" value="F:rRNA binding"/>
    <property type="evidence" value="ECO:0007669"/>
    <property type="project" value="UniProtKB-UniRule"/>
</dbReference>
<dbReference type="Gene3D" id="1.10.1520.10">
    <property type="entry name" value="Ribonuclease III domain"/>
    <property type="match status" value="1"/>
</dbReference>
<reference evidence="6" key="1">
    <citation type="submission" date="2020-11" db="EMBL/GenBank/DDBJ databases">
        <title>Multidrug resistant novel bacterium Savagea serpentis sp. nov., isolated from the scats of a vine snake (Ahaetulla nasuta).</title>
        <authorList>
            <person name="Venkata Ramana V."/>
            <person name="Vikas Patil S."/>
            <person name="Yogita Lugani V."/>
        </authorList>
    </citation>
    <scope>NUCLEOTIDE SEQUENCE</scope>
    <source>
        <strain evidence="6">SN6</strain>
    </source>
</reference>
<gene>
    <name evidence="4" type="primary">mrnC</name>
    <name evidence="6" type="ORF">IRY55_06145</name>
</gene>
<dbReference type="GO" id="GO:0004525">
    <property type="term" value="F:ribonuclease III activity"/>
    <property type="evidence" value="ECO:0007669"/>
    <property type="project" value="InterPro"/>
</dbReference>
<name>A0A8J7KL78_9BACL</name>
<comment type="cofactor">
    <cofactor evidence="4">
        <name>Mg(2+)</name>
        <dbReference type="ChEBI" id="CHEBI:18420"/>
    </cofactor>
</comment>
<dbReference type="SUPFAM" id="SSF69065">
    <property type="entry name" value="RNase III domain-like"/>
    <property type="match status" value="1"/>
</dbReference>
<dbReference type="Proteomes" id="UP000622653">
    <property type="component" value="Unassembled WGS sequence"/>
</dbReference>
<keyword evidence="2 4" id="KW-0255">Endonuclease</keyword>
<dbReference type="EC" id="3.1.26.-" evidence="4"/>
<evidence type="ECO:0000256" key="4">
    <source>
        <dbReference type="HAMAP-Rule" id="MF_01468"/>
    </source>
</evidence>
<proteinExistence type="inferred from homology"/>
<accession>A0A8J7KL78</accession>
<dbReference type="GO" id="GO:0006364">
    <property type="term" value="P:rRNA processing"/>
    <property type="evidence" value="ECO:0007669"/>
    <property type="project" value="UniProtKB-UniRule"/>
</dbReference>
<dbReference type="AlphaFoldDB" id="A0A8J7KL78"/>
<keyword evidence="4" id="KW-0694">RNA-binding</keyword>
<dbReference type="InterPro" id="IPR036389">
    <property type="entry name" value="RNase_III_sf"/>
</dbReference>
<evidence type="ECO:0000259" key="5">
    <source>
        <dbReference type="SMART" id="SM00535"/>
    </source>
</evidence>
<dbReference type="EMBL" id="JADKPV010000002">
    <property type="protein sequence ID" value="MBF4500944.1"/>
    <property type="molecule type" value="Genomic_DNA"/>
</dbReference>
<keyword evidence="4" id="KW-0690">Ribosome biogenesis</keyword>
<dbReference type="CDD" id="cd00593">
    <property type="entry name" value="RIBOc"/>
    <property type="match status" value="1"/>
</dbReference>
<keyword evidence="4" id="KW-0460">Magnesium</keyword>